<dbReference type="Proteomes" id="UP001153555">
    <property type="component" value="Unassembled WGS sequence"/>
</dbReference>
<dbReference type="SUPFAM" id="SSF52540">
    <property type="entry name" value="P-loop containing nucleoside triphosphate hydrolases"/>
    <property type="match status" value="1"/>
</dbReference>
<evidence type="ECO:0000313" key="6">
    <source>
        <dbReference type="EMBL" id="CAA0809858.1"/>
    </source>
</evidence>
<dbReference type="Gene3D" id="3.40.50.300">
    <property type="entry name" value="P-loop containing nucleotide triphosphate hydrolases"/>
    <property type="match status" value="1"/>
</dbReference>
<keyword evidence="7" id="KW-1185">Reference proteome</keyword>
<protein>
    <submittedName>
        <fullName evidence="6">P-loop containing nucleoside triphosphate hydrolases superfamily protein</fullName>
    </submittedName>
</protein>
<keyword evidence="4" id="KW-0175">Coiled coil</keyword>
<accession>A0A9N7R426</accession>
<dbReference type="AlphaFoldDB" id="A0A9N7R426"/>
<dbReference type="GO" id="GO:0005525">
    <property type="term" value="F:GTP binding"/>
    <property type="evidence" value="ECO:0007669"/>
    <property type="project" value="UniProtKB-KW"/>
</dbReference>
<dbReference type="InterPro" id="IPR006703">
    <property type="entry name" value="G_AIG1"/>
</dbReference>
<evidence type="ECO:0000313" key="7">
    <source>
        <dbReference type="Proteomes" id="UP001153555"/>
    </source>
</evidence>
<comment type="similarity">
    <text evidence="1">Belongs to the TRAFAC class TrmE-Era-EngA-EngB-Septin-like GTPase superfamily. AIG1/Toc34/Toc159-like paraseptin GTPase family. IAN subfamily.</text>
</comment>
<keyword evidence="6" id="KW-0378">Hydrolase</keyword>
<gene>
    <name evidence="6" type="ORF">SHERM_11768</name>
</gene>
<dbReference type="OrthoDB" id="8954335at2759"/>
<dbReference type="FunFam" id="3.40.50.300:FF:000840">
    <property type="entry name" value="Immune-associated nucleotide-binding protein 9"/>
    <property type="match status" value="1"/>
</dbReference>
<feature type="coiled-coil region" evidence="4">
    <location>
        <begin position="232"/>
        <end position="313"/>
    </location>
</feature>
<evidence type="ECO:0000256" key="1">
    <source>
        <dbReference type="ARBA" id="ARBA00008535"/>
    </source>
</evidence>
<dbReference type="GO" id="GO:0016787">
    <property type="term" value="F:hydrolase activity"/>
    <property type="evidence" value="ECO:0007669"/>
    <property type="project" value="UniProtKB-KW"/>
</dbReference>
<evidence type="ECO:0000256" key="4">
    <source>
        <dbReference type="SAM" id="Coils"/>
    </source>
</evidence>
<organism evidence="6 7">
    <name type="scientific">Striga hermonthica</name>
    <name type="common">Purple witchweed</name>
    <name type="synonym">Buchnera hermonthica</name>
    <dbReference type="NCBI Taxonomy" id="68872"/>
    <lineage>
        <taxon>Eukaryota</taxon>
        <taxon>Viridiplantae</taxon>
        <taxon>Streptophyta</taxon>
        <taxon>Embryophyta</taxon>
        <taxon>Tracheophyta</taxon>
        <taxon>Spermatophyta</taxon>
        <taxon>Magnoliopsida</taxon>
        <taxon>eudicotyledons</taxon>
        <taxon>Gunneridae</taxon>
        <taxon>Pentapetalae</taxon>
        <taxon>asterids</taxon>
        <taxon>lamiids</taxon>
        <taxon>Lamiales</taxon>
        <taxon>Orobanchaceae</taxon>
        <taxon>Buchnereae</taxon>
        <taxon>Striga</taxon>
    </lineage>
</organism>
<feature type="domain" description="AIG1-type G" evidence="5">
    <location>
        <begin position="18"/>
        <end position="226"/>
    </location>
</feature>
<dbReference type="EMBL" id="CACSLK010004199">
    <property type="protein sequence ID" value="CAA0809858.1"/>
    <property type="molecule type" value="Genomic_DNA"/>
</dbReference>
<evidence type="ECO:0000256" key="3">
    <source>
        <dbReference type="ARBA" id="ARBA00023134"/>
    </source>
</evidence>
<dbReference type="PROSITE" id="PS51720">
    <property type="entry name" value="G_AIG1"/>
    <property type="match status" value="1"/>
</dbReference>
<evidence type="ECO:0000259" key="5">
    <source>
        <dbReference type="PROSITE" id="PS51720"/>
    </source>
</evidence>
<proteinExistence type="inferred from homology"/>
<keyword evidence="2" id="KW-0547">Nucleotide-binding</keyword>
<dbReference type="InterPro" id="IPR027417">
    <property type="entry name" value="P-loop_NTPase"/>
</dbReference>
<dbReference type="CDD" id="cd01852">
    <property type="entry name" value="AIG1"/>
    <property type="match status" value="1"/>
</dbReference>
<keyword evidence="3" id="KW-0342">GTP-binding</keyword>
<dbReference type="Pfam" id="PF04548">
    <property type="entry name" value="AIG1"/>
    <property type="match status" value="1"/>
</dbReference>
<dbReference type="InterPro" id="IPR045058">
    <property type="entry name" value="GIMA/IAN/Toc"/>
</dbReference>
<evidence type="ECO:0000256" key="2">
    <source>
        <dbReference type="ARBA" id="ARBA00022741"/>
    </source>
</evidence>
<dbReference type="PANTHER" id="PTHR10903:SF184">
    <property type="entry name" value="GTP-BINDING PROTEIN A"/>
    <property type="match status" value="1"/>
</dbReference>
<reference evidence="6" key="1">
    <citation type="submission" date="2019-12" db="EMBL/GenBank/DDBJ databases">
        <authorList>
            <person name="Scholes J."/>
        </authorList>
    </citation>
    <scope>NUCLEOTIDE SEQUENCE</scope>
</reference>
<comment type="caution">
    <text evidence="6">The sequence shown here is derived from an EMBL/GenBank/DDBJ whole genome shotgun (WGS) entry which is preliminary data.</text>
</comment>
<dbReference type="PANTHER" id="PTHR10903">
    <property type="entry name" value="GTPASE, IMAP FAMILY MEMBER-RELATED"/>
    <property type="match status" value="1"/>
</dbReference>
<name>A0A9N7R426_STRHE</name>
<sequence length="328" mass="37184">MGGDSAICLDWEFTSSPNKARTVVLVGKTGNGKSSTGNTLLGRKAFYSKTSSGSVTATCELQRTRLENRSLLNVIDTPGLFDFSGGEDQVGKEIVKCIDMANNGIHAVLFVLSVRSRFSREEKAAIESMIEIFGEKITNYMILIFTGGDDLEENEETLDDYLGRDCPDPLKEIIEKCGHRCILFDNRTKDPNKRLEQVEKLIALVDEVVKYNGKKPYTNKLFQLQATQKLRVQEAAEGSSKFQEQIKRYEKQIKKMADMIESKLRKATEKLVQQLAEEQKARLKAEEEAKASRDHLNEEIRKMKFDLHNAEREIADKIEAAKFRCIIM</sequence>